<dbReference type="HOGENOM" id="CLU_1413100_0_0_10"/>
<organism evidence="1 2">
    <name type="scientific">Cyclobacterium marinum (strain ATCC 25205 / DSM 745 / LMG 13164 / NCIMB 1802)</name>
    <name type="common">Flectobacillus marinus</name>
    <dbReference type="NCBI Taxonomy" id="880070"/>
    <lineage>
        <taxon>Bacteria</taxon>
        <taxon>Pseudomonadati</taxon>
        <taxon>Bacteroidota</taxon>
        <taxon>Cytophagia</taxon>
        <taxon>Cytophagales</taxon>
        <taxon>Cyclobacteriaceae</taxon>
        <taxon>Cyclobacterium</taxon>
    </lineage>
</organism>
<proteinExistence type="predicted"/>
<keyword evidence="2" id="KW-1185">Reference proteome</keyword>
<gene>
    <name evidence="1" type="ordered locus">Cycma_0582</name>
</gene>
<evidence type="ECO:0000313" key="1">
    <source>
        <dbReference type="EMBL" id="AEL24357.1"/>
    </source>
</evidence>
<evidence type="ECO:0000313" key="2">
    <source>
        <dbReference type="Proteomes" id="UP000001635"/>
    </source>
</evidence>
<dbReference type="eggNOG" id="ENOG503404F">
    <property type="taxonomic scope" value="Bacteria"/>
</dbReference>
<dbReference type="AlphaFoldDB" id="G0IY24"/>
<dbReference type="Proteomes" id="UP000001635">
    <property type="component" value="Chromosome"/>
</dbReference>
<dbReference type="STRING" id="880070.Cycma_0582"/>
<dbReference type="OrthoDB" id="9965831at2"/>
<sequence>MIKRLASKLIEWLTPIAYEALTLDKVNRKLIQPLPGLPGYYKFTAPADMPQGRFIHYLHLTKRLDLNVDEDLLNTYLDAFTKAFESGDSGKFNGLVFMLRDTLANVTPIETYYWIAALLYFDKTEDLTTFDFDYNQKKVAYFKSLPNQTFFLATLIKNCQGIGEASLPDIEAFLKESQVKAESYKRILTTAT</sequence>
<accession>G0IY24</accession>
<reference evidence="2" key="1">
    <citation type="submission" date="2011-07" db="EMBL/GenBank/DDBJ databases">
        <title>The complete genome of Cyclobacterium marinum DSM 745.</title>
        <authorList>
            <person name="Lucas S."/>
            <person name="Han J."/>
            <person name="Lapidus A."/>
            <person name="Bruce D."/>
            <person name="Goodwin L."/>
            <person name="Pitluck S."/>
            <person name="Peters L."/>
            <person name="Kyrpides N."/>
            <person name="Mavromatis K."/>
            <person name="Ivanova N."/>
            <person name="Ovchinnikova G."/>
            <person name="Chertkov O."/>
            <person name="Detter J.C."/>
            <person name="Tapia R."/>
            <person name="Han C."/>
            <person name="Land M."/>
            <person name="Hauser L."/>
            <person name="Markowitz V."/>
            <person name="Cheng J.-F."/>
            <person name="Hugenholtz P."/>
            <person name="Woyke T."/>
            <person name="Wu D."/>
            <person name="Tindall B."/>
            <person name="Schuetze A."/>
            <person name="Brambilla E."/>
            <person name="Klenk H.-P."/>
            <person name="Eisen J.A."/>
        </authorList>
    </citation>
    <scope>NUCLEOTIDE SEQUENCE [LARGE SCALE GENOMIC DNA]</scope>
    <source>
        <strain evidence="2">ATCC 25205 / DSM 745 / LMG 13164 / NCIMB 1802</strain>
    </source>
</reference>
<dbReference type="KEGG" id="cmr:Cycma_0582"/>
<name>G0IY24_CYCMS</name>
<protein>
    <submittedName>
        <fullName evidence="1">Uncharacterized protein</fullName>
    </submittedName>
</protein>
<dbReference type="EMBL" id="CP002955">
    <property type="protein sequence ID" value="AEL24357.1"/>
    <property type="molecule type" value="Genomic_DNA"/>
</dbReference>
<dbReference type="RefSeq" id="WP_014018655.1">
    <property type="nucleotide sequence ID" value="NC_015914.1"/>
</dbReference>